<evidence type="ECO:0000313" key="5">
    <source>
        <dbReference type="EMBL" id="OQP66306.1"/>
    </source>
</evidence>
<dbReference type="GO" id="GO:0003700">
    <property type="term" value="F:DNA-binding transcription factor activity"/>
    <property type="evidence" value="ECO:0007669"/>
    <property type="project" value="InterPro"/>
</dbReference>
<dbReference type="Gene3D" id="2.60.120.10">
    <property type="entry name" value="Jelly Rolls"/>
    <property type="match status" value="1"/>
</dbReference>
<keyword evidence="1" id="KW-0805">Transcription regulation</keyword>
<evidence type="ECO:0000313" key="6">
    <source>
        <dbReference type="Proteomes" id="UP000192796"/>
    </source>
</evidence>
<gene>
    <name evidence="5" type="ORF">A3860_12445</name>
</gene>
<proteinExistence type="predicted"/>
<dbReference type="GO" id="GO:0043565">
    <property type="term" value="F:sequence-specific DNA binding"/>
    <property type="evidence" value="ECO:0007669"/>
    <property type="project" value="InterPro"/>
</dbReference>
<dbReference type="SUPFAM" id="SSF46689">
    <property type="entry name" value="Homeodomain-like"/>
    <property type="match status" value="2"/>
</dbReference>
<dbReference type="PRINTS" id="PR00032">
    <property type="entry name" value="HTHARAC"/>
</dbReference>
<dbReference type="PANTHER" id="PTHR43280:SF27">
    <property type="entry name" value="TRANSCRIPTIONAL REGULATOR MTLR"/>
    <property type="match status" value="1"/>
</dbReference>
<dbReference type="EMBL" id="LVYD01000002">
    <property type="protein sequence ID" value="OQP66306.1"/>
    <property type="molecule type" value="Genomic_DNA"/>
</dbReference>
<feature type="domain" description="HTH araC/xylS-type" evidence="4">
    <location>
        <begin position="189"/>
        <end position="287"/>
    </location>
</feature>
<dbReference type="InterPro" id="IPR020449">
    <property type="entry name" value="Tscrpt_reg_AraC-type_HTH"/>
</dbReference>
<keyword evidence="3" id="KW-0804">Transcription</keyword>
<comment type="caution">
    <text evidence="5">The sequence shown here is derived from an EMBL/GenBank/DDBJ whole genome shotgun (WGS) entry which is preliminary data.</text>
</comment>
<dbReference type="RefSeq" id="WP_081145243.1">
    <property type="nucleotide sequence ID" value="NZ_LVYD01000002.1"/>
</dbReference>
<evidence type="ECO:0000256" key="3">
    <source>
        <dbReference type="ARBA" id="ARBA00023163"/>
    </source>
</evidence>
<dbReference type="SMART" id="SM00342">
    <property type="entry name" value="HTH_ARAC"/>
    <property type="match status" value="1"/>
</dbReference>
<dbReference type="InterPro" id="IPR014710">
    <property type="entry name" value="RmlC-like_jellyroll"/>
</dbReference>
<organism evidence="5 6">
    <name type="scientific">Niastella vici</name>
    <dbReference type="NCBI Taxonomy" id="1703345"/>
    <lineage>
        <taxon>Bacteria</taxon>
        <taxon>Pseudomonadati</taxon>
        <taxon>Bacteroidota</taxon>
        <taxon>Chitinophagia</taxon>
        <taxon>Chitinophagales</taxon>
        <taxon>Chitinophagaceae</taxon>
        <taxon>Niastella</taxon>
    </lineage>
</organism>
<dbReference type="Gene3D" id="1.10.10.60">
    <property type="entry name" value="Homeodomain-like"/>
    <property type="match status" value="2"/>
</dbReference>
<dbReference type="Proteomes" id="UP000192796">
    <property type="component" value="Unassembled WGS sequence"/>
</dbReference>
<evidence type="ECO:0000256" key="1">
    <source>
        <dbReference type="ARBA" id="ARBA00023015"/>
    </source>
</evidence>
<name>A0A1V9G764_9BACT</name>
<dbReference type="PROSITE" id="PS00041">
    <property type="entry name" value="HTH_ARAC_FAMILY_1"/>
    <property type="match status" value="1"/>
</dbReference>
<dbReference type="InterPro" id="IPR011051">
    <property type="entry name" value="RmlC_Cupin_sf"/>
</dbReference>
<dbReference type="OrthoDB" id="745435at2"/>
<reference evidence="5 6" key="1">
    <citation type="submission" date="2016-03" db="EMBL/GenBank/DDBJ databases">
        <title>Niastella vici sp. nov., isolated from farmland soil.</title>
        <authorList>
            <person name="Chen L."/>
            <person name="Wang D."/>
            <person name="Yang S."/>
            <person name="Wang G."/>
        </authorList>
    </citation>
    <scope>NUCLEOTIDE SEQUENCE [LARGE SCALE GENOMIC DNA]</scope>
    <source>
        <strain evidence="5 6">DJ57</strain>
    </source>
</reference>
<dbReference type="InterPro" id="IPR018060">
    <property type="entry name" value="HTH_AraC"/>
</dbReference>
<accession>A0A1V9G764</accession>
<evidence type="ECO:0000259" key="4">
    <source>
        <dbReference type="PROSITE" id="PS01124"/>
    </source>
</evidence>
<dbReference type="AlphaFoldDB" id="A0A1V9G764"/>
<dbReference type="SUPFAM" id="SSF51182">
    <property type="entry name" value="RmlC-like cupins"/>
    <property type="match status" value="1"/>
</dbReference>
<dbReference type="InterPro" id="IPR009057">
    <property type="entry name" value="Homeodomain-like_sf"/>
</dbReference>
<dbReference type="PROSITE" id="PS01124">
    <property type="entry name" value="HTH_ARAC_FAMILY_2"/>
    <property type="match status" value="1"/>
</dbReference>
<keyword evidence="6" id="KW-1185">Reference proteome</keyword>
<dbReference type="InterPro" id="IPR018062">
    <property type="entry name" value="HTH_AraC-typ_CS"/>
</dbReference>
<sequence>MKPVFAKIFENSDAAVFAVKVIELPYFSTEFHFHQECQLVYVVESEGKRIVGDSIESFQSDELILLGSDIPHVWHNDKHYFELDRSQVHARSIALFFNPDKLVDVLACFHPGNKLGVVLARAKRGMKFYGAARNLIKGLLFEMIEKTGMPQLTVFFRLLEVLCETKEYELLAGDGYINTYKEKDNDRIDKVFKYVFTNFNKDIQLEAVSALVCMNKQAFCRFFKSRTQKTFIEFVNSIRIGHACKLITEGETQIANLAYDCGFNSLSNFNRLFKEIKGVTPSEYRKMIEAGSPLAG</sequence>
<dbReference type="STRING" id="1703345.A3860_12445"/>
<protein>
    <recommendedName>
        <fullName evidence="4">HTH araC/xylS-type domain-containing protein</fullName>
    </recommendedName>
</protein>
<dbReference type="PANTHER" id="PTHR43280">
    <property type="entry name" value="ARAC-FAMILY TRANSCRIPTIONAL REGULATOR"/>
    <property type="match status" value="1"/>
</dbReference>
<evidence type="ECO:0000256" key="2">
    <source>
        <dbReference type="ARBA" id="ARBA00023125"/>
    </source>
</evidence>
<dbReference type="Pfam" id="PF12833">
    <property type="entry name" value="HTH_18"/>
    <property type="match status" value="1"/>
</dbReference>
<keyword evidence="2" id="KW-0238">DNA-binding</keyword>